<evidence type="ECO:0000313" key="3">
    <source>
        <dbReference type="Proteomes" id="UP000015453"/>
    </source>
</evidence>
<sequence length="105" mass="11081">MSHQAGSDSLVTMHAFLSAIHRYPPPQMATLLQTCNHKLYGCEFANCFMRKFIPIRKKTIPPLEIRPPEPNPPSPGGRYVNNSGGGGGGVGWQYLVGGSGGGGGG</sequence>
<dbReference type="Proteomes" id="UP000015453">
    <property type="component" value="Unassembled WGS sequence"/>
</dbReference>
<evidence type="ECO:0000313" key="2">
    <source>
        <dbReference type="EMBL" id="EPS67313.1"/>
    </source>
</evidence>
<proteinExistence type="predicted"/>
<gene>
    <name evidence="2" type="ORF">M569_07464</name>
</gene>
<reference evidence="2 3" key="1">
    <citation type="journal article" date="2013" name="BMC Genomics">
        <title>The miniature genome of a carnivorous plant Genlisea aurea contains a low number of genes and short non-coding sequences.</title>
        <authorList>
            <person name="Leushkin E.V."/>
            <person name="Sutormin R.A."/>
            <person name="Nabieva E.R."/>
            <person name="Penin A.A."/>
            <person name="Kondrashov A.S."/>
            <person name="Logacheva M.D."/>
        </authorList>
    </citation>
    <scope>NUCLEOTIDE SEQUENCE [LARGE SCALE GENOMIC DNA]</scope>
</reference>
<keyword evidence="3" id="KW-1185">Reference proteome</keyword>
<accession>S8DVU3</accession>
<feature type="compositionally biased region" description="Pro residues" evidence="1">
    <location>
        <begin position="64"/>
        <end position="75"/>
    </location>
</feature>
<comment type="caution">
    <text evidence="2">The sequence shown here is derived from an EMBL/GenBank/DDBJ whole genome shotgun (WGS) entry which is preliminary data.</text>
</comment>
<dbReference type="AlphaFoldDB" id="S8DVU3"/>
<name>S8DVU3_9LAMI</name>
<protein>
    <submittedName>
        <fullName evidence="2">Uncharacterized protein</fullName>
    </submittedName>
</protein>
<feature type="region of interest" description="Disordered" evidence="1">
    <location>
        <begin position="61"/>
        <end position="85"/>
    </location>
</feature>
<dbReference type="EMBL" id="AUSU01003178">
    <property type="protein sequence ID" value="EPS67313.1"/>
    <property type="molecule type" value="Genomic_DNA"/>
</dbReference>
<organism evidence="2 3">
    <name type="scientific">Genlisea aurea</name>
    <dbReference type="NCBI Taxonomy" id="192259"/>
    <lineage>
        <taxon>Eukaryota</taxon>
        <taxon>Viridiplantae</taxon>
        <taxon>Streptophyta</taxon>
        <taxon>Embryophyta</taxon>
        <taxon>Tracheophyta</taxon>
        <taxon>Spermatophyta</taxon>
        <taxon>Magnoliopsida</taxon>
        <taxon>eudicotyledons</taxon>
        <taxon>Gunneridae</taxon>
        <taxon>Pentapetalae</taxon>
        <taxon>asterids</taxon>
        <taxon>lamiids</taxon>
        <taxon>Lamiales</taxon>
        <taxon>Lentibulariaceae</taxon>
        <taxon>Genlisea</taxon>
    </lineage>
</organism>
<evidence type="ECO:0000256" key="1">
    <source>
        <dbReference type="SAM" id="MobiDB-lite"/>
    </source>
</evidence>